<comment type="caution">
    <text evidence="3">The sequence shown here is derived from an EMBL/GenBank/DDBJ whole genome shotgun (WGS) entry which is preliminary data.</text>
</comment>
<feature type="domain" description="Rad50/SbcC-type AAA" evidence="2">
    <location>
        <begin position="20"/>
        <end position="55"/>
    </location>
</feature>
<dbReference type="RefSeq" id="WP_160857111.1">
    <property type="nucleotide sequence ID" value="NZ_WUMK01000001.1"/>
</dbReference>
<dbReference type="OrthoDB" id="8107482at2"/>
<protein>
    <submittedName>
        <fullName evidence="3">AAA family ATPase</fullName>
    </submittedName>
</protein>
<dbReference type="GO" id="GO:0016887">
    <property type="term" value="F:ATP hydrolysis activity"/>
    <property type="evidence" value="ECO:0007669"/>
    <property type="project" value="InterPro"/>
</dbReference>
<evidence type="ECO:0000313" key="4">
    <source>
        <dbReference type="Proteomes" id="UP000435802"/>
    </source>
</evidence>
<name>A0A6N8S5X1_9HYPH</name>
<dbReference type="SUPFAM" id="SSF52540">
    <property type="entry name" value="P-loop containing nucleoside triphosphate hydrolases"/>
    <property type="match status" value="1"/>
</dbReference>
<dbReference type="Gene3D" id="3.40.50.300">
    <property type="entry name" value="P-loop containing nucleotide triphosphate hydrolases"/>
    <property type="match status" value="1"/>
</dbReference>
<dbReference type="GO" id="GO:0006302">
    <property type="term" value="P:double-strand break repair"/>
    <property type="evidence" value="ECO:0007669"/>
    <property type="project" value="InterPro"/>
</dbReference>
<dbReference type="AlphaFoldDB" id="A0A6N8S5X1"/>
<evidence type="ECO:0000259" key="2">
    <source>
        <dbReference type="Pfam" id="PF13476"/>
    </source>
</evidence>
<dbReference type="PANTHER" id="PTHR32114">
    <property type="entry name" value="ABC TRANSPORTER ABCH.3"/>
    <property type="match status" value="1"/>
</dbReference>
<dbReference type="InterPro" id="IPR027417">
    <property type="entry name" value="P-loop_NTPase"/>
</dbReference>
<organism evidence="3 4">
    <name type="scientific">Shinella kummerowiae</name>
    <dbReference type="NCBI Taxonomy" id="417745"/>
    <lineage>
        <taxon>Bacteria</taxon>
        <taxon>Pseudomonadati</taxon>
        <taxon>Pseudomonadota</taxon>
        <taxon>Alphaproteobacteria</taxon>
        <taxon>Hyphomicrobiales</taxon>
        <taxon>Rhizobiaceae</taxon>
        <taxon>Shinella</taxon>
    </lineage>
</organism>
<evidence type="ECO:0000313" key="3">
    <source>
        <dbReference type="EMBL" id="MXN44143.1"/>
    </source>
</evidence>
<dbReference type="PANTHER" id="PTHR32114:SF2">
    <property type="entry name" value="ABC TRANSPORTER ABCH.3"/>
    <property type="match status" value="1"/>
</dbReference>
<evidence type="ECO:0000256" key="1">
    <source>
        <dbReference type="SAM" id="Coils"/>
    </source>
</evidence>
<feature type="coiled-coil region" evidence="1">
    <location>
        <begin position="322"/>
        <end position="356"/>
    </location>
</feature>
<dbReference type="InterPro" id="IPR038729">
    <property type="entry name" value="Rad50/SbcC_AAA"/>
</dbReference>
<gene>
    <name evidence="3" type="ORF">GR138_03010</name>
</gene>
<dbReference type="EMBL" id="WUMK01000001">
    <property type="protein sequence ID" value="MXN44143.1"/>
    <property type="molecule type" value="Genomic_DNA"/>
</dbReference>
<dbReference type="Proteomes" id="UP000435802">
    <property type="component" value="Unassembled WGS sequence"/>
</dbReference>
<accession>A0A6N8S5X1</accession>
<proteinExistence type="predicted"/>
<sequence>MKNLIFESLELLSLTEKKARKVEFHPLLTVITGENGVGKSSLIKHIYWTLGATPAVINSKWKSVAVKTLLTFTIDGVRYKALRNKDRVAIFDDEDQLLLSTNSFTSELGPFLADLLDFKLVLSNRKGEPEQPPPAYAFLPFYIDQDAGWSKPLNSFDRLGQYSNFRTSVIEFHSGIRPNRYYELTAEKKQLELRIKEIGQERTVVQNAMTRLRLDPGFSGVELTSEGHEDAIQDLLVKLKSVRELRQTRAAELADILDQRVLIDEQIAIVEASLSELSKDSDWATEDGRTEIPCPTCGTVHLNDFSNRFAILTDRDECYTFLGDAQQKKRRLAKSVQEIQQQIRAADKAISDIQAILDERRGDVTLREVIENEGRRTAATLLHGQIDELEAQIGKAVSDVSDIETDIKNVDDPSIRQAVEKYYAGFMAQYMRVLNVLNADNDAVSKISGRIIETGSEQPRLLLAYVLALDATIRKHSTAFAAPLVIDSPVQQEQDMTNAPAIIKLVTSPRPHDGQTIIGTISLHGNTVDPDHLRVFTEKGSVLSKEEYEPVYSRISPLLERI</sequence>
<keyword evidence="4" id="KW-1185">Reference proteome</keyword>
<dbReference type="Pfam" id="PF13476">
    <property type="entry name" value="AAA_23"/>
    <property type="match status" value="1"/>
</dbReference>
<reference evidence="3 4" key="1">
    <citation type="submission" date="2019-12" db="EMBL/GenBank/DDBJ databases">
        <title>Shinella kummerowiae sp. nov., a symbiotic bacterium isolated from root nodules of the herbal legume Kummerowia stipulacea.</title>
        <authorList>
            <person name="Gao J."/>
        </authorList>
    </citation>
    <scope>NUCLEOTIDE SEQUENCE [LARGE SCALE GENOMIC DNA]</scope>
    <source>
        <strain evidence="3 4">CCBAU 25048</strain>
    </source>
</reference>
<keyword evidence="1" id="KW-0175">Coiled coil</keyword>